<name>A0A9Q8WAD9_9PEZI</name>
<dbReference type="EMBL" id="CP019471">
    <property type="protein sequence ID" value="UQC75290.1"/>
    <property type="molecule type" value="Genomic_DNA"/>
</dbReference>
<gene>
    <name evidence="1" type="ORF">CLUP02_01944</name>
</gene>
<proteinExistence type="predicted"/>
<dbReference type="KEGG" id="clup:CLUP02_01944"/>
<evidence type="ECO:0000313" key="2">
    <source>
        <dbReference type="Proteomes" id="UP000830671"/>
    </source>
</evidence>
<reference evidence="1" key="1">
    <citation type="journal article" date="2021" name="Mol. Plant Microbe Interact.">
        <title>Complete Genome Sequence of the Plant-Pathogenic Fungus Colletotrichum lupini.</title>
        <authorList>
            <person name="Baroncelli R."/>
            <person name="Pensec F."/>
            <person name="Da Lio D."/>
            <person name="Boufleur T."/>
            <person name="Vicente I."/>
            <person name="Sarrocco S."/>
            <person name="Picot A."/>
            <person name="Baraldi E."/>
            <person name="Sukno S."/>
            <person name="Thon M."/>
            <person name="Le Floch G."/>
        </authorList>
    </citation>
    <scope>NUCLEOTIDE SEQUENCE</scope>
    <source>
        <strain evidence="1">IMI 504893</strain>
    </source>
</reference>
<dbReference type="GeneID" id="73335989"/>
<evidence type="ECO:0000313" key="1">
    <source>
        <dbReference type="EMBL" id="UQC75290.1"/>
    </source>
</evidence>
<organism evidence="1 2">
    <name type="scientific">Colletotrichum lupini</name>
    <dbReference type="NCBI Taxonomy" id="145971"/>
    <lineage>
        <taxon>Eukaryota</taxon>
        <taxon>Fungi</taxon>
        <taxon>Dikarya</taxon>
        <taxon>Ascomycota</taxon>
        <taxon>Pezizomycotina</taxon>
        <taxon>Sordariomycetes</taxon>
        <taxon>Hypocreomycetidae</taxon>
        <taxon>Glomerellales</taxon>
        <taxon>Glomerellaceae</taxon>
        <taxon>Colletotrichum</taxon>
        <taxon>Colletotrichum acutatum species complex</taxon>
    </lineage>
</organism>
<dbReference type="Proteomes" id="UP000830671">
    <property type="component" value="Chromosome 1"/>
</dbReference>
<dbReference type="AlphaFoldDB" id="A0A9Q8WAD9"/>
<keyword evidence="2" id="KW-1185">Reference proteome</keyword>
<sequence>MEVPVAVAVVKYPQRPSVVLGSSYHFISSRLAANQRRENEAGPAERLLCPPVDSVVACDAMHFIVSCPVWEDANSKKSGSQLLVRVFVYVPHLKSPGPLLPATNSSSFLSGIVASTMSLLPSTAGWFLHFMPSANCRRLPWPHPRLTLSSDEHHATHLSRSSNFSLFSLSGLIFMAALPRLAHAPTPWPPNTDIFESSIHKSYPTTDHGVTLGPSEIHHLQLLLLPSGGSILPVPFFSSTDAQTGAIFLSLSPGPMLLGAIDARIHFDTRARSRVVQSADILGTYNTVALLMTRTKATTVQAFRPERRNETDSGPTLPSPIGIKTRASTAFWTRLSNISGGSRTLPAQLRCTFIAYTEAIPIVIIVLGCGLISVDASQATLGSSRTRGADDTGRLCLDEISPSRTTSLPANIRVIRVLMEFPRSAISSHIVAGPRAQMIQSKTILSIYLRNDFDRLTACVGHLGLRYVSVRHLTKAEPSGQAFQARERSDNLRRYGIDHLLRSPVDGLVMVSLPCIHDIIFSALWWFFPAFRVQQIDLDGVWLQADHTTTRYSGYAPSSRSFQCGDFEPNNTIQYEIVSKLPIEMAAPAGKDNRRVNEICIDSVTAYAFTLMRRKPQGYSNRMPKIDIKKRRPDYQRIMCWVVRLSVAIDLTPARGCSNCSAVTTKRHMSDAEGLVSSHFRRQQCCSLVSCGAEALTECSVPIASSQIQHDTYPESSAGRIRRGRNGAGKLSDLPGFLNRYSWMASARKSRPGLGISPTVQQSKFQTPCWLTGGSVPAQQTSRTMAFGSIR</sequence>
<protein>
    <submittedName>
        <fullName evidence="1">Uncharacterized protein</fullName>
    </submittedName>
</protein>
<accession>A0A9Q8WAD9</accession>
<dbReference type="RefSeq" id="XP_049136936.1">
    <property type="nucleotide sequence ID" value="XM_049280979.1"/>
</dbReference>